<dbReference type="AlphaFoldDB" id="A0A8H5FTG3"/>
<evidence type="ECO:0000313" key="5">
    <source>
        <dbReference type="Proteomes" id="UP000559027"/>
    </source>
</evidence>
<dbReference type="EMBL" id="JAACJO010000019">
    <property type="protein sequence ID" value="KAF5348566.1"/>
    <property type="molecule type" value="Genomic_DNA"/>
</dbReference>
<protein>
    <recommendedName>
        <fullName evidence="3">N-acetyltransferase domain-containing protein</fullName>
    </recommendedName>
</protein>
<dbReference type="CDD" id="cd04301">
    <property type="entry name" value="NAT_SF"/>
    <property type="match status" value="1"/>
</dbReference>
<dbReference type="Proteomes" id="UP000559027">
    <property type="component" value="Unassembled WGS sequence"/>
</dbReference>
<evidence type="ECO:0000256" key="2">
    <source>
        <dbReference type="ARBA" id="ARBA00023315"/>
    </source>
</evidence>
<dbReference type="GO" id="GO:0016747">
    <property type="term" value="F:acyltransferase activity, transferring groups other than amino-acyl groups"/>
    <property type="evidence" value="ECO:0007669"/>
    <property type="project" value="InterPro"/>
</dbReference>
<dbReference type="PROSITE" id="PS51186">
    <property type="entry name" value="GNAT"/>
    <property type="match status" value="1"/>
</dbReference>
<sequence>MNAEPSYAVYSIPAVPGQHHIVQYKDLRLQAVQTDPQHFTSSYERELSLSYEQWRARLYSRDKVTIVAAASFQSKERLSWQHKWVGMVTVIGPKILQKFGFKPPCSVQGDSSYYCFMGIWVHPSHRGKGLGKKMIASGMDWIRADDVPDSGVEKRTLLLQVVPDNQAAIGLYSAMGFKMIEADEDVQDKNVWMGMELRC</sequence>
<feature type="domain" description="N-acetyltransferase" evidence="3">
    <location>
        <begin position="27"/>
        <end position="198"/>
    </location>
</feature>
<dbReference type="SUPFAM" id="SSF55729">
    <property type="entry name" value="Acyl-CoA N-acyltransferases (Nat)"/>
    <property type="match status" value="1"/>
</dbReference>
<dbReference type="OrthoDB" id="41532at2759"/>
<keyword evidence="2" id="KW-0012">Acyltransferase</keyword>
<dbReference type="PANTHER" id="PTHR43420">
    <property type="entry name" value="ACETYLTRANSFERASE"/>
    <property type="match status" value="1"/>
</dbReference>
<evidence type="ECO:0000259" key="3">
    <source>
        <dbReference type="PROSITE" id="PS51186"/>
    </source>
</evidence>
<gene>
    <name evidence="4" type="ORF">D9756_009621</name>
</gene>
<name>A0A8H5FTG3_9AGAR</name>
<dbReference type="InterPro" id="IPR016181">
    <property type="entry name" value="Acyl_CoA_acyltransferase"/>
</dbReference>
<proteinExistence type="predicted"/>
<dbReference type="InterPro" id="IPR000182">
    <property type="entry name" value="GNAT_dom"/>
</dbReference>
<dbReference type="Pfam" id="PF00583">
    <property type="entry name" value="Acetyltransf_1"/>
    <property type="match status" value="1"/>
</dbReference>
<accession>A0A8H5FTG3</accession>
<evidence type="ECO:0000256" key="1">
    <source>
        <dbReference type="ARBA" id="ARBA00022679"/>
    </source>
</evidence>
<reference evidence="4 5" key="1">
    <citation type="journal article" date="2020" name="ISME J.">
        <title>Uncovering the hidden diversity of litter-decomposition mechanisms in mushroom-forming fungi.</title>
        <authorList>
            <person name="Floudas D."/>
            <person name="Bentzer J."/>
            <person name="Ahren D."/>
            <person name="Johansson T."/>
            <person name="Persson P."/>
            <person name="Tunlid A."/>
        </authorList>
    </citation>
    <scope>NUCLEOTIDE SEQUENCE [LARGE SCALE GENOMIC DNA]</scope>
    <source>
        <strain evidence="4 5">CBS 146.42</strain>
    </source>
</reference>
<keyword evidence="5" id="KW-1185">Reference proteome</keyword>
<organism evidence="4 5">
    <name type="scientific">Leucocoprinus leucothites</name>
    <dbReference type="NCBI Taxonomy" id="201217"/>
    <lineage>
        <taxon>Eukaryota</taxon>
        <taxon>Fungi</taxon>
        <taxon>Dikarya</taxon>
        <taxon>Basidiomycota</taxon>
        <taxon>Agaricomycotina</taxon>
        <taxon>Agaricomycetes</taxon>
        <taxon>Agaricomycetidae</taxon>
        <taxon>Agaricales</taxon>
        <taxon>Agaricineae</taxon>
        <taxon>Agaricaceae</taxon>
        <taxon>Leucocoprinus</taxon>
    </lineage>
</organism>
<dbReference type="Gene3D" id="3.40.630.30">
    <property type="match status" value="1"/>
</dbReference>
<dbReference type="InterPro" id="IPR050680">
    <property type="entry name" value="YpeA/RimI_acetyltransf"/>
</dbReference>
<comment type="caution">
    <text evidence="4">The sequence shown here is derived from an EMBL/GenBank/DDBJ whole genome shotgun (WGS) entry which is preliminary data.</text>
</comment>
<keyword evidence="1" id="KW-0808">Transferase</keyword>
<evidence type="ECO:0000313" key="4">
    <source>
        <dbReference type="EMBL" id="KAF5348566.1"/>
    </source>
</evidence>